<proteinExistence type="predicted"/>
<dbReference type="OrthoDB" id="761598at2759"/>
<protein>
    <submittedName>
        <fullName evidence="2">Uncharacterized protein</fullName>
    </submittedName>
</protein>
<dbReference type="OMA" id="MESIRYY"/>
<accession>A0A200QUX0</accession>
<dbReference type="EMBL" id="MVGT01001059">
    <property type="protein sequence ID" value="OVA14242.1"/>
    <property type="molecule type" value="Genomic_DNA"/>
</dbReference>
<dbReference type="PANTHER" id="PTHR31168:SF19">
    <property type="entry name" value="OS01G0683700 PROTEIN"/>
    <property type="match status" value="1"/>
</dbReference>
<keyword evidence="1" id="KW-0472">Membrane</keyword>
<name>A0A200QUX0_MACCD</name>
<dbReference type="Proteomes" id="UP000195402">
    <property type="component" value="Unassembled WGS sequence"/>
</dbReference>
<keyword evidence="1" id="KW-1133">Transmembrane helix</keyword>
<evidence type="ECO:0000313" key="2">
    <source>
        <dbReference type="EMBL" id="OVA14242.1"/>
    </source>
</evidence>
<comment type="caution">
    <text evidence="2">The sequence shown here is derived from an EMBL/GenBank/DDBJ whole genome shotgun (WGS) entry which is preliminary data.</text>
</comment>
<dbReference type="AlphaFoldDB" id="A0A200QUX0"/>
<keyword evidence="3" id="KW-1185">Reference proteome</keyword>
<gene>
    <name evidence="2" type="ORF">BVC80_9025g22</name>
</gene>
<organism evidence="2 3">
    <name type="scientific">Macleaya cordata</name>
    <name type="common">Five-seeded plume-poppy</name>
    <name type="synonym">Bocconia cordata</name>
    <dbReference type="NCBI Taxonomy" id="56857"/>
    <lineage>
        <taxon>Eukaryota</taxon>
        <taxon>Viridiplantae</taxon>
        <taxon>Streptophyta</taxon>
        <taxon>Embryophyta</taxon>
        <taxon>Tracheophyta</taxon>
        <taxon>Spermatophyta</taxon>
        <taxon>Magnoliopsida</taxon>
        <taxon>Ranunculales</taxon>
        <taxon>Papaveraceae</taxon>
        <taxon>Papaveroideae</taxon>
        <taxon>Macleaya</taxon>
    </lineage>
</organism>
<dbReference type="PANTHER" id="PTHR31168">
    <property type="entry name" value="OS02G0292800 PROTEIN"/>
    <property type="match status" value="1"/>
</dbReference>
<keyword evidence="1" id="KW-0812">Transmembrane</keyword>
<sequence>MKSQNCKKRFRDPIKNGVLAVQTLRNSIMASTLLATAAITMSSIIGVFFSSSSNSSNSPTDLIYGNKTRLAIRYYVHVSFLVTMPTPRVGGEESISYITRSLNRGNYFWSFGLRAFYRLNGDNPNDDFEEDDLPIQF</sequence>
<feature type="transmembrane region" description="Helical" evidence="1">
    <location>
        <begin position="28"/>
        <end position="49"/>
    </location>
</feature>
<reference evidence="2 3" key="1">
    <citation type="journal article" date="2017" name="Mol. Plant">
        <title>The Genome of Medicinal Plant Macleaya cordata Provides New Insights into Benzylisoquinoline Alkaloids Metabolism.</title>
        <authorList>
            <person name="Liu X."/>
            <person name="Liu Y."/>
            <person name="Huang P."/>
            <person name="Ma Y."/>
            <person name="Qing Z."/>
            <person name="Tang Q."/>
            <person name="Cao H."/>
            <person name="Cheng P."/>
            <person name="Zheng Y."/>
            <person name="Yuan Z."/>
            <person name="Zhou Y."/>
            <person name="Liu J."/>
            <person name="Tang Z."/>
            <person name="Zhuo Y."/>
            <person name="Zhang Y."/>
            <person name="Yu L."/>
            <person name="Huang J."/>
            <person name="Yang P."/>
            <person name="Peng Q."/>
            <person name="Zhang J."/>
            <person name="Jiang W."/>
            <person name="Zhang Z."/>
            <person name="Lin K."/>
            <person name="Ro D.K."/>
            <person name="Chen X."/>
            <person name="Xiong X."/>
            <person name="Shang Y."/>
            <person name="Huang S."/>
            <person name="Zeng J."/>
        </authorList>
    </citation>
    <scope>NUCLEOTIDE SEQUENCE [LARGE SCALE GENOMIC DNA]</scope>
    <source>
        <strain evidence="3">cv. BLH2017</strain>
        <tissue evidence="2">Root</tissue>
    </source>
</reference>
<dbReference type="InParanoid" id="A0A200QUX0"/>
<evidence type="ECO:0000313" key="3">
    <source>
        <dbReference type="Proteomes" id="UP000195402"/>
    </source>
</evidence>
<dbReference type="InterPro" id="IPR006747">
    <property type="entry name" value="DUF599"/>
</dbReference>
<dbReference type="Pfam" id="PF04654">
    <property type="entry name" value="DUF599"/>
    <property type="match status" value="2"/>
</dbReference>
<evidence type="ECO:0000256" key="1">
    <source>
        <dbReference type="SAM" id="Phobius"/>
    </source>
</evidence>